<evidence type="ECO:0000313" key="2">
    <source>
        <dbReference type="Proteomes" id="UP000282613"/>
    </source>
</evidence>
<dbReference type="WBParaSite" id="TASK_0000165101-mRNA-1">
    <property type="protein sequence ID" value="TASK_0000165101-mRNA-1"/>
    <property type="gene ID" value="TASK_0000165101"/>
</dbReference>
<dbReference type="OrthoDB" id="10424349at2759"/>
<dbReference type="EMBL" id="UYRS01000498">
    <property type="protein sequence ID" value="VDK23420.1"/>
    <property type="molecule type" value="Genomic_DNA"/>
</dbReference>
<sequence>MQGKPFNTSCGGDHTAVIRDLRSVDFKLSSEQEVQILQGSNAKHWRTRPIPLILSLQKKQQEIYCQIRKFHENPDFYYQSNGSDVFTHLLSQSRKADAEFVELTSKAAWGWLFIARVPSHLKAREIRCILGGDLLELCALSKPNQFIASFTSLDAAKDSASAVSSRCDLEKALALVLHETDAVDLLLGGYRAK</sequence>
<name>A0A0R3VW57_TAEAS</name>
<protein>
    <submittedName>
        <fullName evidence="3">RUN domain-containing protein</fullName>
    </submittedName>
</protein>
<organism evidence="3">
    <name type="scientific">Taenia asiatica</name>
    <name type="common">Asian tapeworm</name>
    <dbReference type="NCBI Taxonomy" id="60517"/>
    <lineage>
        <taxon>Eukaryota</taxon>
        <taxon>Metazoa</taxon>
        <taxon>Spiralia</taxon>
        <taxon>Lophotrochozoa</taxon>
        <taxon>Platyhelminthes</taxon>
        <taxon>Cestoda</taxon>
        <taxon>Eucestoda</taxon>
        <taxon>Cyclophyllidea</taxon>
        <taxon>Taeniidae</taxon>
        <taxon>Taenia</taxon>
    </lineage>
</organism>
<gene>
    <name evidence="1" type="ORF">TASK_LOCUS1652</name>
</gene>
<reference evidence="1 2" key="2">
    <citation type="submission" date="2018-11" db="EMBL/GenBank/DDBJ databases">
        <authorList>
            <consortium name="Pathogen Informatics"/>
        </authorList>
    </citation>
    <scope>NUCLEOTIDE SEQUENCE [LARGE SCALE GENOMIC DNA]</scope>
</reference>
<dbReference type="AlphaFoldDB" id="A0A0R3VW57"/>
<accession>A0A0R3VW57</accession>
<reference evidence="3" key="1">
    <citation type="submission" date="2017-02" db="UniProtKB">
        <authorList>
            <consortium name="WormBaseParasite"/>
        </authorList>
    </citation>
    <scope>IDENTIFICATION</scope>
</reference>
<proteinExistence type="predicted"/>
<evidence type="ECO:0000313" key="1">
    <source>
        <dbReference type="EMBL" id="VDK23420.1"/>
    </source>
</evidence>
<dbReference type="Proteomes" id="UP000282613">
    <property type="component" value="Unassembled WGS sequence"/>
</dbReference>
<evidence type="ECO:0000313" key="3">
    <source>
        <dbReference type="WBParaSite" id="TASK_0000165101-mRNA-1"/>
    </source>
</evidence>
<keyword evidence="2" id="KW-1185">Reference proteome</keyword>